<sequence length="26" mass="3134">MSLHKVNAVVLKTKEFKENDKLVWLY</sequence>
<accession>A0AAW9K9K0</accession>
<proteinExistence type="predicted"/>
<comment type="caution">
    <text evidence="1">The sequence shown here is derived from an EMBL/GenBank/DDBJ whole genome shotgun (WGS) entry which is preliminary data.</text>
</comment>
<gene>
    <name evidence="1" type="ORF">GNF83_19945</name>
</gene>
<dbReference type="Proteomes" id="UP001288944">
    <property type="component" value="Unassembled WGS sequence"/>
</dbReference>
<organism evidence="1 2">
    <name type="scientific">Clostridium perfringens</name>
    <dbReference type="NCBI Taxonomy" id="1502"/>
    <lineage>
        <taxon>Bacteria</taxon>
        <taxon>Bacillati</taxon>
        <taxon>Bacillota</taxon>
        <taxon>Clostridia</taxon>
        <taxon>Eubacteriales</taxon>
        <taxon>Clostridiaceae</taxon>
        <taxon>Clostridium</taxon>
    </lineage>
</organism>
<feature type="non-terminal residue" evidence="1">
    <location>
        <position position="26"/>
    </location>
</feature>
<dbReference type="EMBL" id="WNUR01001147">
    <property type="protein sequence ID" value="MDZ7543405.1"/>
    <property type="molecule type" value="Genomic_DNA"/>
</dbReference>
<name>A0AAW9K9K0_CLOPF</name>
<dbReference type="AlphaFoldDB" id="A0AAW9K9K0"/>
<evidence type="ECO:0000313" key="1">
    <source>
        <dbReference type="EMBL" id="MDZ7543405.1"/>
    </source>
</evidence>
<reference evidence="1" key="1">
    <citation type="submission" date="2019-11" db="EMBL/GenBank/DDBJ databases">
        <title>Characterization of Clostridium perfringens isolates from swine manure treated agricultural soils.</title>
        <authorList>
            <person name="Wushke S.T."/>
        </authorList>
    </citation>
    <scope>NUCLEOTIDE SEQUENCE</scope>
    <source>
        <strain evidence="1">X62</strain>
    </source>
</reference>
<evidence type="ECO:0000313" key="2">
    <source>
        <dbReference type="Proteomes" id="UP001288944"/>
    </source>
</evidence>
<protein>
    <submittedName>
        <fullName evidence="1">DNA repair protein RecO</fullName>
    </submittedName>
</protein>